<protein>
    <submittedName>
        <fullName evidence="2">Uncharacterized protein</fullName>
    </submittedName>
</protein>
<organism evidence="2 3">
    <name type="scientific">Stylonychia lemnae</name>
    <name type="common">Ciliate</name>
    <dbReference type="NCBI Taxonomy" id="5949"/>
    <lineage>
        <taxon>Eukaryota</taxon>
        <taxon>Sar</taxon>
        <taxon>Alveolata</taxon>
        <taxon>Ciliophora</taxon>
        <taxon>Intramacronucleata</taxon>
        <taxon>Spirotrichea</taxon>
        <taxon>Stichotrichia</taxon>
        <taxon>Sporadotrichida</taxon>
        <taxon>Oxytrichidae</taxon>
        <taxon>Stylonychinae</taxon>
        <taxon>Stylonychia</taxon>
    </lineage>
</organism>
<evidence type="ECO:0000313" key="3">
    <source>
        <dbReference type="Proteomes" id="UP000039865"/>
    </source>
</evidence>
<name>A0A078A4D5_STYLE</name>
<feature type="compositionally biased region" description="Polar residues" evidence="1">
    <location>
        <begin position="63"/>
        <end position="77"/>
    </location>
</feature>
<sequence>MRGTVFYDGHRMEALENSRSYSIHRQKLDRIRNENRFLNMRSVTKGHLGQLNNNSTSKNSSSPQQSYTGGSNTQNIANKGYHNDQLLQRSISNKHQQLQKAIIQSQIPELCTKKKLGSSRDQMSRNIMGKQAELSKTFHSGEQLKKNMLRIRQENKVIFGKLLKKDSVVDSAKILGQKWENTLQLRKKLSKTFRSPIKSSCFEGNNSMRIETANFNNYHLPLIRNTRNDSQINNSRKNANTMEQKFDSNDQRTQRNKISFINQKKQFHAKDLNSQNNENLIIKDKFDQSIDSSLATNEFDEYQL</sequence>
<evidence type="ECO:0000256" key="1">
    <source>
        <dbReference type="SAM" id="MobiDB-lite"/>
    </source>
</evidence>
<accession>A0A078A4D5</accession>
<reference evidence="2 3" key="1">
    <citation type="submission" date="2014-06" db="EMBL/GenBank/DDBJ databases">
        <authorList>
            <person name="Swart Estienne"/>
        </authorList>
    </citation>
    <scope>NUCLEOTIDE SEQUENCE [LARGE SCALE GENOMIC DNA]</scope>
    <source>
        <strain evidence="2 3">130c</strain>
    </source>
</reference>
<proteinExistence type="predicted"/>
<keyword evidence="3" id="KW-1185">Reference proteome</keyword>
<dbReference type="AlphaFoldDB" id="A0A078A4D5"/>
<dbReference type="InParanoid" id="A0A078A4D5"/>
<evidence type="ECO:0000313" key="2">
    <source>
        <dbReference type="EMBL" id="CDW75629.1"/>
    </source>
</evidence>
<gene>
    <name evidence="2" type="primary">Contig6716.g7183</name>
    <name evidence="2" type="ORF">STYLEM_4621</name>
</gene>
<dbReference type="Proteomes" id="UP000039865">
    <property type="component" value="Unassembled WGS sequence"/>
</dbReference>
<dbReference type="EMBL" id="CCKQ01004470">
    <property type="protein sequence ID" value="CDW75629.1"/>
    <property type="molecule type" value="Genomic_DNA"/>
</dbReference>
<feature type="compositionally biased region" description="Low complexity" evidence="1">
    <location>
        <begin position="52"/>
        <end position="62"/>
    </location>
</feature>
<feature type="region of interest" description="Disordered" evidence="1">
    <location>
        <begin position="45"/>
        <end position="78"/>
    </location>
</feature>